<protein>
    <submittedName>
        <fullName evidence="2">Uncharacterized protein</fullName>
    </submittedName>
</protein>
<gene>
    <name evidence="2" type="ORF">NA66_1003322</name>
</gene>
<dbReference type="AlphaFoldDB" id="A0A318IT36"/>
<dbReference type="Proteomes" id="UP000247755">
    <property type="component" value="Unassembled WGS sequence"/>
</dbReference>
<evidence type="ECO:0000313" key="2">
    <source>
        <dbReference type="EMBL" id="PXX38344.1"/>
    </source>
</evidence>
<dbReference type="EMBL" id="QJJY01000003">
    <property type="protein sequence ID" value="PXX38344.1"/>
    <property type="molecule type" value="Genomic_DNA"/>
</dbReference>
<feature type="region of interest" description="Disordered" evidence="1">
    <location>
        <begin position="1"/>
        <end position="31"/>
    </location>
</feature>
<evidence type="ECO:0000313" key="3">
    <source>
        <dbReference type="Proteomes" id="UP000247755"/>
    </source>
</evidence>
<accession>A0A318IT36</accession>
<name>A0A318IT36_BURPY</name>
<reference evidence="2 3" key="1">
    <citation type="submission" date="2018-05" db="EMBL/GenBank/DDBJ databases">
        <title>Comparative genomics of bacterial root endophytes of switchgrass collected from native prairies over two seasons.</title>
        <authorList>
            <person name="Tang Y."/>
        </authorList>
    </citation>
    <scope>NUCLEOTIDE SEQUENCE [LARGE SCALE GENOMIC DNA]</scope>
    <source>
        <strain evidence="2 3">NFIX32</strain>
    </source>
</reference>
<evidence type="ECO:0000256" key="1">
    <source>
        <dbReference type="SAM" id="MobiDB-lite"/>
    </source>
</evidence>
<proteinExistence type="predicted"/>
<comment type="caution">
    <text evidence="2">The sequence shown here is derived from an EMBL/GenBank/DDBJ whole genome shotgun (WGS) entry which is preliminary data.</text>
</comment>
<sequence length="44" mass="4758">MRFVMQLDSGLPQADGGEWPSGGGANDTFRGAPCRTRAHLRHCT</sequence>
<organism evidence="2 3">
    <name type="scientific">Burkholderia pyrrocinia</name>
    <name type="common">Pseudomonas pyrrocinia</name>
    <dbReference type="NCBI Taxonomy" id="60550"/>
    <lineage>
        <taxon>Bacteria</taxon>
        <taxon>Pseudomonadati</taxon>
        <taxon>Pseudomonadota</taxon>
        <taxon>Betaproteobacteria</taxon>
        <taxon>Burkholderiales</taxon>
        <taxon>Burkholderiaceae</taxon>
        <taxon>Burkholderia</taxon>
        <taxon>Burkholderia cepacia complex</taxon>
    </lineage>
</organism>